<dbReference type="InterPro" id="IPR013783">
    <property type="entry name" value="Ig-like_fold"/>
</dbReference>
<dbReference type="Gene3D" id="2.60.40.10">
    <property type="entry name" value="Immunoglobulins"/>
    <property type="match status" value="3"/>
</dbReference>
<dbReference type="InterPro" id="IPR036156">
    <property type="entry name" value="Beta-gal/glucu_dom_sf"/>
</dbReference>
<dbReference type="GeneID" id="20678610"/>
<evidence type="ECO:0000256" key="9">
    <source>
        <dbReference type="ARBA" id="ARBA00022729"/>
    </source>
</evidence>
<proteinExistence type="inferred from homology"/>
<accession>W4KFB3</accession>
<feature type="chain" id="PRO_5004844261" description="Beta-mannosidase A" evidence="14">
    <location>
        <begin position="24"/>
        <end position="975"/>
    </location>
</feature>
<comment type="pathway">
    <text evidence="3">Glycan metabolism; N-glycan degradation.</text>
</comment>
<evidence type="ECO:0000256" key="10">
    <source>
        <dbReference type="ARBA" id="ARBA00022801"/>
    </source>
</evidence>
<dbReference type="Gene3D" id="3.20.20.80">
    <property type="entry name" value="Glycosidases"/>
    <property type="match status" value="1"/>
</dbReference>
<evidence type="ECO:0000256" key="7">
    <source>
        <dbReference type="ARBA" id="ARBA00021795"/>
    </source>
</evidence>
<evidence type="ECO:0000259" key="15">
    <source>
        <dbReference type="Pfam" id="PF17753"/>
    </source>
</evidence>
<dbReference type="PANTHER" id="PTHR43730:SF5">
    <property type="entry name" value="BETA-MANNOSIDASE A"/>
    <property type="match status" value="1"/>
</dbReference>
<dbReference type="UniPathway" id="UPA00280"/>
<dbReference type="InterPro" id="IPR017853">
    <property type="entry name" value="GH"/>
</dbReference>
<evidence type="ECO:0000259" key="17">
    <source>
        <dbReference type="Pfam" id="PF22666"/>
    </source>
</evidence>
<dbReference type="InParanoid" id="W4KFB3"/>
<keyword evidence="8" id="KW-0964">Secreted</keyword>
<feature type="domain" description="Mannosidase Ig/CBM-like" evidence="16">
    <location>
        <begin position="789"/>
        <end position="878"/>
    </location>
</feature>
<dbReference type="AlphaFoldDB" id="W4KFB3"/>
<evidence type="ECO:0000313" key="19">
    <source>
        <dbReference type="Proteomes" id="UP000030671"/>
    </source>
</evidence>
<comment type="subcellular location">
    <subcellularLocation>
        <location evidence="2">Secreted</location>
    </subcellularLocation>
</comment>
<dbReference type="Gene3D" id="2.60.120.260">
    <property type="entry name" value="Galactose-binding domain-like"/>
    <property type="match status" value="1"/>
</dbReference>
<evidence type="ECO:0000256" key="2">
    <source>
        <dbReference type="ARBA" id="ARBA00004613"/>
    </source>
</evidence>
<evidence type="ECO:0000313" key="18">
    <source>
        <dbReference type="EMBL" id="ETW84000.1"/>
    </source>
</evidence>
<dbReference type="InterPro" id="IPR008979">
    <property type="entry name" value="Galactose-bd-like_sf"/>
</dbReference>
<dbReference type="Pfam" id="PF17786">
    <property type="entry name" value="Mannosidase_ig"/>
    <property type="match status" value="1"/>
</dbReference>
<evidence type="ECO:0000256" key="14">
    <source>
        <dbReference type="SAM" id="SignalP"/>
    </source>
</evidence>
<keyword evidence="9 14" id="KW-0732">Signal</keyword>
<evidence type="ECO:0000256" key="4">
    <source>
        <dbReference type="ARBA" id="ARBA00007483"/>
    </source>
</evidence>
<comment type="catalytic activity">
    <reaction evidence="1">
        <text>Hydrolysis of terminal, non-reducing beta-D-mannose residues in beta-D-mannosides.</text>
        <dbReference type="EC" id="3.2.1.25"/>
    </reaction>
</comment>
<dbReference type="RefSeq" id="XP_009543268.1">
    <property type="nucleotide sequence ID" value="XM_009544973.1"/>
</dbReference>
<dbReference type="InterPro" id="IPR050887">
    <property type="entry name" value="Beta-mannosidase_GH2"/>
</dbReference>
<keyword evidence="11" id="KW-0325">Glycoprotein</keyword>
<evidence type="ECO:0000256" key="6">
    <source>
        <dbReference type="ARBA" id="ARBA00012754"/>
    </source>
</evidence>
<dbReference type="InterPro" id="IPR054593">
    <property type="entry name" value="Beta-mannosidase-like_N2"/>
</dbReference>
<feature type="signal peptide" evidence="14">
    <location>
        <begin position="1"/>
        <end position="23"/>
    </location>
</feature>
<dbReference type="InterPro" id="IPR041447">
    <property type="entry name" value="Mannosidase_ig"/>
</dbReference>
<dbReference type="GO" id="GO:0005576">
    <property type="term" value="C:extracellular region"/>
    <property type="evidence" value="ECO:0007669"/>
    <property type="project" value="UniProtKB-SubCell"/>
</dbReference>
<dbReference type="SUPFAM" id="SSF51445">
    <property type="entry name" value="(Trans)glycosidases"/>
    <property type="match status" value="1"/>
</dbReference>
<dbReference type="Pfam" id="PF17753">
    <property type="entry name" value="Ig_mannosidase"/>
    <property type="match status" value="1"/>
</dbReference>
<comment type="subunit">
    <text evidence="5">Homodimer.</text>
</comment>
<dbReference type="Pfam" id="PF22666">
    <property type="entry name" value="Glyco_hydro_2_N2"/>
    <property type="match status" value="1"/>
</dbReference>
<keyword evidence="12" id="KW-0326">Glycosidase</keyword>
<evidence type="ECO:0000256" key="1">
    <source>
        <dbReference type="ARBA" id="ARBA00000829"/>
    </source>
</evidence>
<keyword evidence="19" id="KW-1185">Reference proteome</keyword>
<evidence type="ECO:0000256" key="12">
    <source>
        <dbReference type="ARBA" id="ARBA00023295"/>
    </source>
</evidence>
<evidence type="ECO:0000256" key="11">
    <source>
        <dbReference type="ARBA" id="ARBA00023180"/>
    </source>
</evidence>
<reference evidence="18 19" key="1">
    <citation type="journal article" date="2012" name="New Phytol.">
        <title>Insight into trade-off between wood decay and parasitism from the genome of a fungal forest pathogen.</title>
        <authorList>
            <person name="Olson A."/>
            <person name="Aerts A."/>
            <person name="Asiegbu F."/>
            <person name="Belbahri L."/>
            <person name="Bouzid O."/>
            <person name="Broberg A."/>
            <person name="Canback B."/>
            <person name="Coutinho P.M."/>
            <person name="Cullen D."/>
            <person name="Dalman K."/>
            <person name="Deflorio G."/>
            <person name="van Diepen L.T."/>
            <person name="Dunand C."/>
            <person name="Duplessis S."/>
            <person name="Durling M."/>
            <person name="Gonthier P."/>
            <person name="Grimwood J."/>
            <person name="Fossdal C.G."/>
            <person name="Hansson D."/>
            <person name="Henrissat B."/>
            <person name="Hietala A."/>
            <person name="Himmelstrand K."/>
            <person name="Hoffmeister D."/>
            <person name="Hogberg N."/>
            <person name="James T.Y."/>
            <person name="Karlsson M."/>
            <person name="Kohler A."/>
            <person name="Kues U."/>
            <person name="Lee Y.H."/>
            <person name="Lin Y.C."/>
            <person name="Lind M."/>
            <person name="Lindquist E."/>
            <person name="Lombard V."/>
            <person name="Lucas S."/>
            <person name="Lunden K."/>
            <person name="Morin E."/>
            <person name="Murat C."/>
            <person name="Park J."/>
            <person name="Raffaello T."/>
            <person name="Rouze P."/>
            <person name="Salamov A."/>
            <person name="Schmutz J."/>
            <person name="Solheim H."/>
            <person name="Stahlberg J."/>
            <person name="Velez H."/>
            <person name="de Vries R.P."/>
            <person name="Wiebenga A."/>
            <person name="Woodward S."/>
            <person name="Yakovlev I."/>
            <person name="Garbelotto M."/>
            <person name="Martin F."/>
            <person name="Grigoriev I.V."/>
            <person name="Stenlid J."/>
        </authorList>
    </citation>
    <scope>NUCLEOTIDE SEQUENCE [LARGE SCALE GENOMIC DNA]</scope>
    <source>
        <strain evidence="18 19">TC 32-1</strain>
    </source>
</reference>
<feature type="domain" description="Beta-mannosidase-like galactose-binding" evidence="17">
    <location>
        <begin position="33"/>
        <end position="196"/>
    </location>
</feature>
<evidence type="ECO:0000256" key="13">
    <source>
        <dbReference type="ARBA" id="ARBA00031061"/>
    </source>
</evidence>
<dbReference type="Proteomes" id="UP000030671">
    <property type="component" value="Unassembled WGS sequence"/>
</dbReference>
<dbReference type="GO" id="GO:0004567">
    <property type="term" value="F:beta-mannosidase activity"/>
    <property type="evidence" value="ECO:0007669"/>
    <property type="project" value="UniProtKB-EC"/>
</dbReference>
<keyword evidence="10 18" id="KW-0378">Hydrolase</keyword>
<dbReference type="STRING" id="747525.W4KFB3"/>
<dbReference type="PANTHER" id="PTHR43730">
    <property type="entry name" value="BETA-MANNOSIDASE"/>
    <property type="match status" value="1"/>
</dbReference>
<gene>
    <name evidence="18" type="primary">beta-e1</name>
    <name evidence="18" type="ORF">HETIRDRAFT_62665</name>
</gene>
<evidence type="ECO:0000256" key="5">
    <source>
        <dbReference type="ARBA" id="ARBA00011738"/>
    </source>
</evidence>
<dbReference type="OrthoDB" id="2866996at2759"/>
<organism evidence="18 19">
    <name type="scientific">Heterobasidion irregulare (strain TC 32-1)</name>
    <dbReference type="NCBI Taxonomy" id="747525"/>
    <lineage>
        <taxon>Eukaryota</taxon>
        <taxon>Fungi</taxon>
        <taxon>Dikarya</taxon>
        <taxon>Basidiomycota</taxon>
        <taxon>Agaricomycotina</taxon>
        <taxon>Agaricomycetes</taxon>
        <taxon>Russulales</taxon>
        <taxon>Bondarzewiaceae</taxon>
        <taxon>Heterobasidion</taxon>
        <taxon>Heterobasidion annosum species complex</taxon>
    </lineage>
</organism>
<dbReference type="InterPro" id="IPR041625">
    <property type="entry name" value="Beta-mannosidase_Ig"/>
</dbReference>
<dbReference type="EMBL" id="KI925456">
    <property type="protein sequence ID" value="ETW84000.1"/>
    <property type="molecule type" value="Genomic_DNA"/>
</dbReference>
<dbReference type="SUPFAM" id="SSF49785">
    <property type="entry name" value="Galactose-binding domain-like"/>
    <property type="match status" value="1"/>
</dbReference>
<evidence type="ECO:0000256" key="3">
    <source>
        <dbReference type="ARBA" id="ARBA00004740"/>
    </source>
</evidence>
<dbReference type="SUPFAM" id="SSF49303">
    <property type="entry name" value="beta-Galactosidase/glucuronidase domain"/>
    <property type="match status" value="1"/>
</dbReference>
<sequence>MGRLRRLGLLLSALACLHGRAFADVFSLSDLSWSLSNQNGSVVVPGSLPSQVHLDLMKAGVITEPLLELNDFTQRWITNDNWTYTADVSSFVRSNAFKNAQKTLLVFYGIDTIANITLAGQPVAWVSNQFQQYVFDVSDILASPQRKNTNLTVAFESAWWYGLNFEYPGVRMWIRKIQSDFGWDWGPAFVPSGIHKPAYFITLSDPSDPKASDTDASRTSSSSSPILISESSIDIFKQGYVAATGDPPDETAPWVVNVSLAVHSVVDALSPSLTLSIAELGLTSHPIALPPIRASSAGSHSVVSVPTWLSTADWTIHDNVPERWYPHNLGTPKLYNLTLTLDLHLSESRPFDNSTSRSGAGSITLTTPVGFRTIRLAQTRYPDAEVAARGITPGDQWHFEVNGKAFYALGTNIIPFDPFYARITDAQVAWVLESAVRSGQNMLRVWGGGVYQPSSTSVGTTLAYPPHVTDTYSFYATCDALGILAWSEFIFSDALYALDDWLLDSVDVEVRQNVRRVNRHASNVQWAGGNEIEGIVQGVNVSGVADAKHYLDEYVTLFQDILHDTAYDETNSVPYTDCSTTHGVLSIDPLILRFANGTPGEIYGNSERYNYDGSQAFNYSTFPVSRCVVPVLFHSQPSFYSWEEVLTSPDDFSFNSTVVASRDHHPPAGSLAFPNPNAAQGQAQMTTAVELWLPTPGTSDSNQTFAQWCWSTQIFQAMTMGSQIAWYRRGAGQGENNLGALVWQLNDIWQGASWSSIEYSGRWKVLQYTLSSVYQPVVINAFWTPTNASLEIVVTSDRWEAVRGAAQWTWFDWEGNALETARKAFVVPSLNNSVLFRGQGLESILPKGKGASEVWLLLNVTAEVDGGTVTSEQFFTPASLATAPLVDPQISVTHGGGLTFTLSAKGGVAPWTWLDHPAGSVGYFVDAVTGVPSNGFYLVPGMDRTVSFVYNGAVSKSEPDPDEFVVRSLWNNTHV</sequence>
<name>W4KFB3_HETIT</name>
<dbReference type="HOGENOM" id="CLU_005015_3_0_1"/>
<evidence type="ECO:0000259" key="16">
    <source>
        <dbReference type="Pfam" id="PF17786"/>
    </source>
</evidence>
<dbReference type="EC" id="3.2.1.25" evidence="6"/>
<comment type="similarity">
    <text evidence="4">Belongs to the glycosyl hydrolase 2 family. Beta-mannosidase A subfamily.</text>
</comment>
<protein>
    <recommendedName>
        <fullName evidence="7">Beta-mannosidase A</fullName>
        <ecNumber evidence="6">3.2.1.25</ecNumber>
    </recommendedName>
    <alternativeName>
        <fullName evidence="13">Mannanase A</fullName>
    </alternativeName>
</protein>
<dbReference type="GO" id="GO:0006516">
    <property type="term" value="P:glycoprotein catabolic process"/>
    <property type="evidence" value="ECO:0007669"/>
    <property type="project" value="TreeGrafter"/>
</dbReference>
<dbReference type="KEGG" id="hir:HETIRDRAFT_62665"/>
<evidence type="ECO:0000256" key="8">
    <source>
        <dbReference type="ARBA" id="ARBA00022525"/>
    </source>
</evidence>
<dbReference type="eggNOG" id="KOG2230">
    <property type="taxonomic scope" value="Eukaryota"/>
</dbReference>
<feature type="domain" description="Beta-mannosidase Ig-fold" evidence="15">
    <location>
        <begin position="885"/>
        <end position="972"/>
    </location>
</feature>